<dbReference type="RefSeq" id="WP_011275174.1">
    <property type="nucleotide sequence ID" value="NZ_BKAY01000016.1"/>
</dbReference>
<dbReference type="SMR" id="A0A2A1KA32"/>
<comment type="caution">
    <text evidence="6">The sequence shown here is derived from an EMBL/GenBank/DDBJ whole genome shotgun (WGS) entry which is preliminary data.</text>
</comment>
<evidence type="ECO:0000313" key="8">
    <source>
        <dbReference type="Proteomes" id="UP001269271"/>
    </source>
</evidence>
<dbReference type="Proteomes" id="UP001269271">
    <property type="component" value="Unassembled WGS sequence"/>
</dbReference>
<dbReference type="Pfam" id="PF01168">
    <property type="entry name" value="Ala_racemase_N"/>
    <property type="match status" value="1"/>
</dbReference>
<evidence type="ECO:0000313" key="6">
    <source>
        <dbReference type="EMBL" id="PPJ75105.1"/>
    </source>
</evidence>
<dbReference type="Gene3D" id="3.20.20.10">
    <property type="entry name" value="Alanine racemase"/>
    <property type="match status" value="1"/>
</dbReference>
<gene>
    <name evidence="6" type="ORF">CV019_06380</name>
    <name evidence="5" type="ORF">RO950_11050</name>
</gene>
<dbReference type="GO" id="GO:0008784">
    <property type="term" value="F:alanine racemase activity"/>
    <property type="evidence" value="ECO:0007669"/>
    <property type="project" value="TreeGrafter"/>
</dbReference>
<keyword evidence="3" id="KW-0413">Isomerase</keyword>
<protein>
    <submittedName>
        <fullName evidence="6">Alanine racemase</fullName>
    </submittedName>
    <submittedName>
        <fullName evidence="5">Alanine/ornithine racemase family PLP-dependent enzyme</fullName>
    </submittedName>
</protein>
<evidence type="ECO:0000256" key="1">
    <source>
        <dbReference type="ARBA" id="ARBA00001933"/>
    </source>
</evidence>
<dbReference type="EMBL" id="JAVSOO010000037">
    <property type="protein sequence ID" value="MDT4287515.1"/>
    <property type="molecule type" value="Genomic_DNA"/>
</dbReference>
<keyword evidence="8" id="KW-1185">Reference proteome</keyword>
<accession>A0A2A1KA32</accession>
<evidence type="ECO:0000313" key="5">
    <source>
        <dbReference type="EMBL" id="MDT4287515.1"/>
    </source>
</evidence>
<dbReference type="PANTHER" id="PTHR30511">
    <property type="entry name" value="ALANINE RACEMASE"/>
    <property type="match status" value="1"/>
</dbReference>
<dbReference type="EMBL" id="PGWX01000280">
    <property type="protein sequence ID" value="PPJ75105.1"/>
    <property type="molecule type" value="Genomic_DNA"/>
</dbReference>
<dbReference type="InterPro" id="IPR029066">
    <property type="entry name" value="PLP-binding_barrel"/>
</dbReference>
<reference evidence="6 7" key="1">
    <citation type="submission" date="2017-11" db="EMBL/GenBank/DDBJ databases">
        <authorList>
            <person name="Founou R.C."/>
            <person name="Founou L."/>
            <person name="Allam M."/>
            <person name="Ismail A."/>
            <person name="Essack S.Y."/>
        </authorList>
    </citation>
    <scope>NUCLEOTIDE SEQUENCE [LARGE SCALE GENOMIC DNA]</scope>
    <source>
        <strain evidence="6 7">G811N2B1</strain>
    </source>
</reference>
<dbReference type="Proteomes" id="UP000238153">
    <property type="component" value="Unassembled WGS sequence"/>
</dbReference>
<keyword evidence="2" id="KW-0663">Pyridoxal phosphate</keyword>
<feature type="domain" description="Alanine racemase N-terminal" evidence="4">
    <location>
        <begin position="6"/>
        <end position="220"/>
    </location>
</feature>
<dbReference type="CDD" id="cd06815">
    <property type="entry name" value="PLPDE_III_AR_like_1"/>
    <property type="match status" value="1"/>
</dbReference>
<dbReference type="GO" id="GO:0030170">
    <property type="term" value="F:pyridoxal phosphate binding"/>
    <property type="evidence" value="ECO:0007669"/>
    <property type="project" value="TreeGrafter"/>
</dbReference>
<dbReference type="InterPro" id="IPR000821">
    <property type="entry name" value="Ala_racemase"/>
</dbReference>
<dbReference type="KEGG" id="shh:ShL2_00755"/>
<proteinExistence type="predicted"/>
<evidence type="ECO:0000256" key="2">
    <source>
        <dbReference type="ARBA" id="ARBA00022898"/>
    </source>
</evidence>
<evidence type="ECO:0000313" key="7">
    <source>
        <dbReference type="Proteomes" id="UP000238153"/>
    </source>
</evidence>
<sequence>MAQININLSKIEYNADALRTLLENNDIHLTPVIKCIAGDSRIIETLIQSGFTHFAESRLENINEDFKGQCNYLLLRPTSKNRYTQLIKSVKMSMQTEIESIREINDIAKQLNQKHQIMLMIDWKDRREGVITYDVLNYIEEIIKMTHIQLIGIAFNFMCFKSSAPTEEDILKINQFVDAIEYNLGFRLKVVSGGNSSMIPQLMYNDLGRINELRIGEALFRGIDTTTNQSIPMLFQNAITVEAEILEIKPRLSDNNQCYLQAIVDIGYVDTDVNKIKPIKNDVSIVGASSDHLMINLNNQDYYKVGDIIEFAMEYEALSQVMYHNHMTKHYFKDNYIQSLNSMMVDSPLLINKKC</sequence>
<dbReference type="STRING" id="1283.ShL2_00755"/>
<dbReference type="InterPro" id="IPR001608">
    <property type="entry name" value="Ala_racemase_N"/>
</dbReference>
<evidence type="ECO:0000256" key="3">
    <source>
        <dbReference type="ARBA" id="ARBA00023235"/>
    </source>
</evidence>
<dbReference type="AlphaFoldDB" id="A0A2A1KA32"/>
<comment type="cofactor">
    <cofactor evidence="1">
        <name>pyridoxal 5'-phosphate</name>
        <dbReference type="ChEBI" id="CHEBI:597326"/>
    </cofactor>
</comment>
<dbReference type="OMA" id="IIMIEMG"/>
<name>A0A2A1KA32_STAHA</name>
<dbReference type="GO" id="GO:0005829">
    <property type="term" value="C:cytosol"/>
    <property type="evidence" value="ECO:0007669"/>
    <property type="project" value="TreeGrafter"/>
</dbReference>
<dbReference type="SUPFAM" id="SSF51419">
    <property type="entry name" value="PLP-binding barrel"/>
    <property type="match status" value="1"/>
</dbReference>
<evidence type="ECO:0000259" key="4">
    <source>
        <dbReference type="Pfam" id="PF01168"/>
    </source>
</evidence>
<dbReference type="PANTHER" id="PTHR30511:SF3">
    <property type="entry name" value="LYSINE RACEMASE"/>
    <property type="match status" value="1"/>
</dbReference>
<dbReference type="GeneID" id="93780244"/>
<reference evidence="5 8" key="2">
    <citation type="submission" date="2023-08" db="EMBL/GenBank/DDBJ databases">
        <title>Genomic surveillance of Staphylococcus haemolyticus neonatal outbreak in southern France.</title>
        <authorList>
            <person name="Magnan C."/>
            <person name="Morsli M."/>
            <person name="Thiery B."/>
            <person name="Salipante F."/>
            <person name="Attar J."/>
            <person name="Massimo D.M."/>
            <person name="Ory J."/>
            <person name="Pantel A."/>
            <person name="Lavigne J.-P."/>
        </authorList>
    </citation>
    <scope>NUCLEOTIDE SEQUENCE [LARGE SCALE GENOMIC DNA]</scope>
    <source>
        <strain evidence="5 8">NSH026</strain>
    </source>
</reference>
<organism evidence="6 7">
    <name type="scientific">Staphylococcus haemolyticus</name>
    <dbReference type="NCBI Taxonomy" id="1283"/>
    <lineage>
        <taxon>Bacteria</taxon>
        <taxon>Bacillati</taxon>
        <taxon>Bacillota</taxon>
        <taxon>Bacilli</taxon>
        <taxon>Bacillales</taxon>
        <taxon>Staphylococcaceae</taxon>
        <taxon>Staphylococcus</taxon>
    </lineage>
</organism>